<dbReference type="EMBL" id="CAKASE010000048">
    <property type="protein sequence ID" value="CAG9562717.1"/>
    <property type="molecule type" value="Genomic_DNA"/>
</dbReference>
<evidence type="ECO:0000256" key="6">
    <source>
        <dbReference type="ARBA" id="ARBA00022989"/>
    </source>
</evidence>
<dbReference type="Gene3D" id="3.40.190.10">
    <property type="entry name" value="Periplasmic binding protein-like II"/>
    <property type="match status" value="2"/>
</dbReference>
<feature type="signal peptide" evidence="20">
    <location>
        <begin position="1"/>
        <end position="18"/>
    </location>
</feature>
<keyword evidence="14" id="KW-0407">Ion channel</keyword>
<evidence type="ECO:0000256" key="5">
    <source>
        <dbReference type="ARBA" id="ARBA00022692"/>
    </source>
</evidence>
<dbReference type="InterPro" id="IPR028082">
    <property type="entry name" value="Peripla_BP_I"/>
</dbReference>
<keyword evidence="3" id="KW-0813">Transport</keyword>
<evidence type="ECO:0000256" key="16">
    <source>
        <dbReference type="PIRSR" id="PIRSR601508-1"/>
    </source>
</evidence>
<evidence type="ECO:0000256" key="13">
    <source>
        <dbReference type="ARBA" id="ARBA00023286"/>
    </source>
</evidence>
<keyword evidence="17" id="KW-1015">Disulfide bond</keyword>
<evidence type="ECO:0000256" key="4">
    <source>
        <dbReference type="ARBA" id="ARBA00022475"/>
    </source>
</evidence>
<evidence type="ECO:0000256" key="11">
    <source>
        <dbReference type="ARBA" id="ARBA00023180"/>
    </source>
</evidence>
<keyword evidence="10" id="KW-0675">Receptor</keyword>
<evidence type="ECO:0000256" key="20">
    <source>
        <dbReference type="SAM" id="SignalP"/>
    </source>
</evidence>
<dbReference type="FunFam" id="3.40.190.10:FF:000178">
    <property type="entry name" value="Glutamate receptor subunit"/>
    <property type="match status" value="1"/>
</dbReference>
<evidence type="ECO:0000313" key="23">
    <source>
        <dbReference type="EMBL" id="CAG9562717.1"/>
    </source>
</evidence>
<dbReference type="InterPro" id="IPR001320">
    <property type="entry name" value="Iontro_rcpt_C"/>
</dbReference>
<evidence type="ECO:0000256" key="18">
    <source>
        <dbReference type="SAM" id="MobiDB-lite"/>
    </source>
</evidence>
<dbReference type="SMART" id="SM00079">
    <property type="entry name" value="PBPe"/>
    <property type="match status" value="1"/>
</dbReference>
<evidence type="ECO:0000256" key="19">
    <source>
        <dbReference type="SAM" id="Phobius"/>
    </source>
</evidence>
<dbReference type="OrthoDB" id="5984008at2759"/>
<dbReference type="InterPro" id="IPR019594">
    <property type="entry name" value="Glu/Gly-bd"/>
</dbReference>
<keyword evidence="6 19" id="KW-1133">Transmembrane helix</keyword>
<feature type="binding site" evidence="16">
    <location>
        <position position="702"/>
    </location>
    <ligand>
        <name>L-glutamate</name>
        <dbReference type="ChEBI" id="CHEBI:29985"/>
    </ligand>
</feature>
<dbReference type="Gene3D" id="3.40.50.2300">
    <property type="match status" value="2"/>
</dbReference>
<feature type="domain" description="Ionotropic glutamate receptor C-terminal" evidence="21">
    <location>
        <begin position="403"/>
        <end position="765"/>
    </location>
</feature>
<dbReference type="AlphaFoldDB" id="A0A8J2QH23"/>
<keyword evidence="11" id="KW-0325">Glycoprotein</keyword>
<feature type="transmembrane region" description="Helical" evidence="19">
    <location>
        <begin position="789"/>
        <end position="812"/>
    </location>
</feature>
<dbReference type="FunFam" id="1.10.287.70:FF:000105">
    <property type="entry name" value="Eye-enriched kainate receptor, isoform A"/>
    <property type="match status" value="1"/>
</dbReference>
<dbReference type="SUPFAM" id="SSF53822">
    <property type="entry name" value="Periplasmic binding protein-like I"/>
    <property type="match status" value="1"/>
</dbReference>
<dbReference type="Pfam" id="PF10613">
    <property type="entry name" value="Lig_chan-Glu_bd"/>
    <property type="match status" value="1"/>
</dbReference>
<feature type="transmembrane region" description="Helical" evidence="19">
    <location>
        <begin position="605"/>
        <end position="627"/>
    </location>
</feature>
<dbReference type="FunFam" id="3.40.190.10:FF:000061">
    <property type="entry name" value="Glutamate receptor, ionotropic kainate"/>
    <property type="match status" value="1"/>
</dbReference>
<dbReference type="SMART" id="SM00918">
    <property type="entry name" value="Lig_chan-Glu_bd"/>
    <property type="match status" value="1"/>
</dbReference>
<keyword evidence="8" id="KW-0406">Ion transport</keyword>
<feature type="chain" id="PRO_5035244884" evidence="20">
    <location>
        <begin position="19"/>
        <end position="910"/>
    </location>
</feature>
<dbReference type="Gene3D" id="1.10.287.70">
    <property type="match status" value="1"/>
</dbReference>
<feature type="region of interest" description="Disordered" evidence="18">
    <location>
        <begin position="871"/>
        <end position="910"/>
    </location>
</feature>
<evidence type="ECO:0000256" key="8">
    <source>
        <dbReference type="ARBA" id="ARBA00023065"/>
    </source>
</evidence>
<keyword evidence="4" id="KW-1003">Cell membrane</keyword>
<feature type="disulfide bond" evidence="17">
    <location>
        <begin position="68"/>
        <end position="316"/>
    </location>
</feature>
<evidence type="ECO:0000256" key="3">
    <source>
        <dbReference type="ARBA" id="ARBA00022448"/>
    </source>
</evidence>
<feature type="transmembrane region" description="Helical" evidence="19">
    <location>
        <begin position="529"/>
        <end position="547"/>
    </location>
</feature>
<feature type="binding site" evidence="16">
    <location>
        <position position="656"/>
    </location>
    <ligand>
        <name>L-glutamate</name>
        <dbReference type="ChEBI" id="CHEBI:29985"/>
    </ligand>
</feature>
<comment type="subcellular location">
    <subcellularLocation>
        <location evidence="1">Cell membrane</location>
        <topology evidence="1">Multi-pass membrane protein</topology>
    </subcellularLocation>
    <subcellularLocation>
        <location evidence="15">Postsynaptic cell membrane</location>
    </subcellularLocation>
</comment>
<feature type="binding site" evidence="16">
    <location>
        <position position="655"/>
    </location>
    <ligand>
        <name>L-glutamate</name>
        <dbReference type="ChEBI" id="CHEBI:29985"/>
    </ligand>
</feature>
<dbReference type="InterPro" id="IPR001508">
    <property type="entry name" value="Iono_Glu_rcpt_met"/>
</dbReference>
<feature type="domain" description="Ionotropic glutamate receptor L-glutamate and glycine-binding" evidence="22">
    <location>
        <begin position="410"/>
        <end position="473"/>
    </location>
</feature>
<evidence type="ECO:0000256" key="14">
    <source>
        <dbReference type="ARBA" id="ARBA00023303"/>
    </source>
</evidence>
<protein>
    <submittedName>
        <fullName evidence="23">(African queen) hypothetical protein</fullName>
    </submittedName>
</protein>
<dbReference type="Pfam" id="PF01094">
    <property type="entry name" value="ANF_receptor"/>
    <property type="match status" value="1"/>
</dbReference>
<sequence length="910" mass="103208">MFLKIFVLVTVIIKCVATQQPVIGGLFYSDDEDLQMALTVSAKMSNFTTSIRTVSKRGEMIEISNHICSLVEEGIFAIIEGLGGKATELVQSLCDILEIPLLVLEDNDYFARTWSLVNLFPSPVAFNMALENLILMKNWRNFTILYVKGHSLAKVHSLMKMGYPTDKFTVTIRELNGTDYRDTLISCRKSGQVNFVVDCPSSNLEQILQQAQQVGLMADEHSYIFVSPDLFTINLDRYRYGGVNMTGFRLIDLSKNEFLWDYVTNYNAESGFNVEPYELKAKTILIRDAILILSDALSKLNQNNLFPRLESQSLSCEKYDSWQFGSTLINFMKTNKIEGVTRTLIFDGFGQRNDVIMDILELTPAGNQTIGNWSSEGLILDRPFVPAAEIVEETIMRNKTFKILISTTAPYGYIKDSDKRLEGNDRYEGFTIDLIEKLSEMLGFNYEFEIENDYGTIDAVTHKWTGMVLKLREEKADFAICDFTITAERQSGIDFSTPFMTLGIGILYKQPSKQPPEMFSFMAVFSKEVWYYMMLVQAGLGVIMIFVGRISHKEWQNPVPCIEQPEELSNQFSFANSVWLIIGSVMQQGTEIAPIALAPRIITSVWWFFTMVMVASYVGTLVAFLTVEKNVLPFTTVEELHAHKSISYGCKSKGSTKQFFQTSSNPMYQDMYAKMKAKNWLVSDNNIGVELAENSTYAFFMESTSIEYYKERHCDLLQVGGLLDSKSYGIGMKKGSKYKKHIDDALLQLKERGEIQKLKDIWWKEKHDGGKCGTKRDEDPKQLGMKNMLGAFVVLGVGSLIGVFVSTLDMLWGVFKRSVKYNTTFKYELIEELKFALTFNGDIKPVKRPTKENDGSFEALAELEAKDEIKSLHSIKSGRSTDTHRTHHSHGSKHSSGGLSVAFARRREYT</sequence>
<comment type="caution">
    <text evidence="23">The sequence shown here is derived from an EMBL/GenBank/DDBJ whole genome shotgun (WGS) entry which is preliminary data.</text>
</comment>
<keyword evidence="5 19" id="KW-0812">Transmembrane</keyword>
<evidence type="ECO:0000256" key="1">
    <source>
        <dbReference type="ARBA" id="ARBA00004651"/>
    </source>
</evidence>
<dbReference type="Pfam" id="PF00060">
    <property type="entry name" value="Lig_chan"/>
    <property type="match status" value="1"/>
</dbReference>
<evidence type="ECO:0000313" key="24">
    <source>
        <dbReference type="Proteomes" id="UP000789524"/>
    </source>
</evidence>
<dbReference type="GO" id="GO:0015276">
    <property type="term" value="F:ligand-gated monoatomic ion channel activity"/>
    <property type="evidence" value="ECO:0007669"/>
    <property type="project" value="InterPro"/>
</dbReference>
<feature type="disulfide bond" evidence="17">
    <location>
        <begin position="714"/>
        <end position="772"/>
    </location>
</feature>
<evidence type="ECO:0000256" key="10">
    <source>
        <dbReference type="ARBA" id="ARBA00023170"/>
    </source>
</evidence>
<accession>A0A8J2QH23</accession>
<gene>
    <name evidence="23" type="ORF">DCHRY22_LOCUS4004</name>
</gene>
<evidence type="ECO:0000256" key="12">
    <source>
        <dbReference type="ARBA" id="ARBA00023257"/>
    </source>
</evidence>
<dbReference type="PRINTS" id="PR00177">
    <property type="entry name" value="NMDARECEPTOR"/>
</dbReference>
<evidence type="ECO:0000259" key="21">
    <source>
        <dbReference type="SMART" id="SM00079"/>
    </source>
</evidence>
<dbReference type="InterPro" id="IPR001828">
    <property type="entry name" value="ANF_lig-bd_rcpt"/>
</dbReference>
<feature type="binding site" evidence="16">
    <location>
        <position position="489"/>
    </location>
    <ligand>
        <name>L-glutamate</name>
        <dbReference type="ChEBI" id="CHEBI:29985"/>
    </ligand>
</feature>
<evidence type="ECO:0000256" key="17">
    <source>
        <dbReference type="PIRSR" id="PIRSR601508-3"/>
    </source>
</evidence>
<dbReference type="GO" id="GO:0045211">
    <property type="term" value="C:postsynaptic membrane"/>
    <property type="evidence" value="ECO:0007669"/>
    <property type="project" value="UniProtKB-SubCell"/>
</dbReference>
<dbReference type="Proteomes" id="UP000789524">
    <property type="component" value="Unassembled WGS sequence"/>
</dbReference>
<proteinExistence type="inferred from homology"/>
<evidence type="ECO:0000256" key="15">
    <source>
        <dbReference type="ARBA" id="ARBA00034100"/>
    </source>
</evidence>
<evidence type="ECO:0000256" key="2">
    <source>
        <dbReference type="ARBA" id="ARBA00008685"/>
    </source>
</evidence>
<organism evidence="23 24">
    <name type="scientific">Danaus chrysippus</name>
    <name type="common">African queen</name>
    <dbReference type="NCBI Taxonomy" id="151541"/>
    <lineage>
        <taxon>Eukaryota</taxon>
        <taxon>Metazoa</taxon>
        <taxon>Ecdysozoa</taxon>
        <taxon>Arthropoda</taxon>
        <taxon>Hexapoda</taxon>
        <taxon>Insecta</taxon>
        <taxon>Pterygota</taxon>
        <taxon>Neoptera</taxon>
        <taxon>Endopterygota</taxon>
        <taxon>Lepidoptera</taxon>
        <taxon>Glossata</taxon>
        <taxon>Ditrysia</taxon>
        <taxon>Papilionoidea</taxon>
        <taxon>Nymphalidae</taxon>
        <taxon>Danainae</taxon>
        <taxon>Danaini</taxon>
        <taxon>Danaina</taxon>
        <taxon>Danaus</taxon>
        <taxon>Anosia</taxon>
    </lineage>
</organism>
<keyword evidence="12" id="KW-0628">Postsynaptic cell membrane</keyword>
<dbReference type="PANTHER" id="PTHR18966">
    <property type="entry name" value="IONOTROPIC GLUTAMATE RECEPTOR"/>
    <property type="match status" value="1"/>
</dbReference>
<feature type="binding site" evidence="16">
    <location>
        <position position="484"/>
    </location>
    <ligand>
        <name>L-glutamate</name>
        <dbReference type="ChEBI" id="CHEBI:29985"/>
    </ligand>
</feature>
<keyword evidence="20" id="KW-0732">Signal</keyword>
<dbReference type="SUPFAM" id="SSF53850">
    <property type="entry name" value="Periplasmic binding protein-like II"/>
    <property type="match status" value="1"/>
</dbReference>
<evidence type="ECO:0000259" key="22">
    <source>
        <dbReference type="SMART" id="SM00918"/>
    </source>
</evidence>
<evidence type="ECO:0000256" key="7">
    <source>
        <dbReference type="ARBA" id="ARBA00023018"/>
    </source>
</evidence>
<name>A0A8J2QH23_9NEOP</name>
<keyword evidence="9 19" id="KW-0472">Membrane</keyword>
<keyword evidence="7" id="KW-0770">Synapse</keyword>
<dbReference type="GO" id="GO:0038023">
    <property type="term" value="F:signaling receptor activity"/>
    <property type="evidence" value="ECO:0007669"/>
    <property type="project" value="InterPro"/>
</dbReference>
<reference evidence="23" key="1">
    <citation type="submission" date="2021-09" db="EMBL/GenBank/DDBJ databases">
        <authorList>
            <person name="Martin H S."/>
        </authorList>
    </citation>
    <scope>NUCLEOTIDE SEQUENCE</scope>
</reference>
<keyword evidence="24" id="KW-1185">Reference proteome</keyword>
<keyword evidence="13" id="KW-1071">Ligand-gated ion channel</keyword>
<dbReference type="InterPro" id="IPR015683">
    <property type="entry name" value="Ionotropic_Glu_rcpt"/>
</dbReference>
<comment type="similarity">
    <text evidence="2">Belongs to the glutamate-gated ion channel (TC 1.A.10.1) family.</text>
</comment>
<evidence type="ECO:0000256" key="9">
    <source>
        <dbReference type="ARBA" id="ARBA00023136"/>
    </source>
</evidence>